<protein>
    <submittedName>
        <fullName evidence="1">Uncharacterized protein</fullName>
    </submittedName>
</protein>
<name>X1E084_9ZZZZ</name>
<evidence type="ECO:0000313" key="1">
    <source>
        <dbReference type="EMBL" id="GAH13845.1"/>
    </source>
</evidence>
<dbReference type="AlphaFoldDB" id="X1E084"/>
<gene>
    <name evidence="1" type="ORF">S01H4_58303</name>
</gene>
<accession>X1E084</accession>
<reference evidence="1" key="1">
    <citation type="journal article" date="2014" name="Front. Microbiol.">
        <title>High frequency of phylogenetically diverse reductive dehalogenase-homologous genes in deep subseafloor sedimentary metagenomes.</title>
        <authorList>
            <person name="Kawai M."/>
            <person name="Futagami T."/>
            <person name="Toyoda A."/>
            <person name="Takaki Y."/>
            <person name="Nishi S."/>
            <person name="Hori S."/>
            <person name="Arai W."/>
            <person name="Tsubouchi T."/>
            <person name="Morono Y."/>
            <person name="Uchiyama I."/>
            <person name="Ito T."/>
            <person name="Fujiyama A."/>
            <person name="Inagaki F."/>
            <person name="Takami H."/>
        </authorList>
    </citation>
    <scope>NUCLEOTIDE SEQUENCE</scope>
    <source>
        <strain evidence="1">Expedition CK06-06</strain>
    </source>
</reference>
<dbReference type="EMBL" id="BART01034042">
    <property type="protein sequence ID" value="GAH13845.1"/>
    <property type="molecule type" value="Genomic_DNA"/>
</dbReference>
<sequence>MSLVLISLGVMVFLSLFGVVLGDSWSSFNFDSAIGTHFENDSIYGLLLNEMGHTGISMGTMTGAIAL</sequence>
<organism evidence="1">
    <name type="scientific">marine sediment metagenome</name>
    <dbReference type="NCBI Taxonomy" id="412755"/>
    <lineage>
        <taxon>unclassified sequences</taxon>
        <taxon>metagenomes</taxon>
        <taxon>ecological metagenomes</taxon>
    </lineage>
</organism>
<feature type="non-terminal residue" evidence="1">
    <location>
        <position position="67"/>
    </location>
</feature>
<proteinExistence type="predicted"/>
<comment type="caution">
    <text evidence="1">The sequence shown here is derived from an EMBL/GenBank/DDBJ whole genome shotgun (WGS) entry which is preliminary data.</text>
</comment>